<dbReference type="InterPro" id="IPR003661">
    <property type="entry name" value="HisK_dim/P_dom"/>
</dbReference>
<feature type="transmembrane region" description="Helical" evidence="7">
    <location>
        <begin position="37"/>
        <end position="56"/>
    </location>
</feature>
<evidence type="ECO:0000256" key="3">
    <source>
        <dbReference type="ARBA" id="ARBA00022553"/>
    </source>
</evidence>
<comment type="caution">
    <text evidence="9">The sequence shown here is derived from an EMBL/GenBank/DDBJ whole genome shotgun (WGS) entry which is preliminary data.</text>
</comment>
<dbReference type="OrthoDB" id="9804645at2"/>
<evidence type="ECO:0000256" key="4">
    <source>
        <dbReference type="ARBA" id="ARBA00022679"/>
    </source>
</evidence>
<dbReference type="RefSeq" id="WP_103788981.1">
    <property type="nucleotide sequence ID" value="NZ_PQVF01000006.1"/>
</dbReference>
<dbReference type="CDD" id="cd00082">
    <property type="entry name" value="HisKA"/>
    <property type="match status" value="1"/>
</dbReference>
<dbReference type="PANTHER" id="PTHR45453:SF1">
    <property type="entry name" value="PHOSPHATE REGULON SENSOR PROTEIN PHOR"/>
    <property type="match status" value="1"/>
</dbReference>
<keyword evidence="3" id="KW-0597">Phosphoprotein</keyword>
<evidence type="ECO:0000256" key="1">
    <source>
        <dbReference type="ARBA" id="ARBA00000085"/>
    </source>
</evidence>
<evidence type="ECO:0000259" key="8">
    <source>
        <dbReference type="PROSITE" id="PS50109"/>
    </source>
</evidence>
<dbReference type="InterPro" id="IPR050351">
    <property type="entry name" value="BphY/WalK/GraS-like"/>
</dbReference>
<dbReference type="InterPro" id="IPR036097">
    <property type="entry name" value="HisK_dim/P_sf"/>
</dbReference>
<dbReference type="InterPro" id="IPR003594">
    <property type="entry name" value="HATPase_dom"/>
</dbReference>
<dbReference type="PRINTS" id="PR00344">
    <property type="entry name" value="BCTRLSENSOR"/>
</dbReference>
<protein>
    <recommendedName>
        <fullName evidence="2">histidine kinase</fullName>
        <ecNumber evidence="2">2.7.13.3</ecNumber>
    </recommendedName>
</protein>
<dbReference type="InterPro" id="IPR036890">
    <property type="entry name" value="HATPase_C_sf"/>
</dbReference>
<evidence type="ECO:0000256" key="7">
    <source>
        <dbReference type="SAM" id="Phobius"/>
    </source>
</evidence>
<feature type="transmembrane region" description="Helical" evidence="7">
    <location>
        <begin position="7"/>
        <end position="25"/>
    </location>
</feature>
<keyword evidence="10" id="KW-1185">Reference proteome</keyword>
<keyword evidence="7" id="KW-1133">Transmembrane helix</keyword>
<evidence type="ECO:0000313" key="10">
    <source>
        <dbReference type="Proteomes" id="UP000236893"/>
    </source>
</evidence>
<dbReference type="Proteomes" id="UP000236893">
    <property type="component" value="Unassembled WGS sequence"/>
</dbReference>
<name>A0A2S5A254_9SPHI</name>
<dbReference type="InterPro" id="IPR004358">
    <property type="entry name" value="Sig_transdc_His_kin-like_C"/>
</dbReference>
<comment type="catalytic activity">
    <reaction evidence="1">
        <text>ATP + protein L-histidine = ADP + protein N-phospho-L-histidine.</text>
        <dbReference type="EC" id="2.7.13.3"/>
    </reaction>
</comment>
<dbReference type="SMART" id="SM00388">
    <property type="entry name" value="HisKA"/>
    <property type="match status" value="1"/>
</dbReference>
<dbReference type="EMBL" id="PQVF01000006">
    <property type="protein sequence ID" value="POY36678.1"/>
    <property type="molecule type" value="Genomic_DNA"/>
</dbReference>
<evidence type="ECO:0000256" key="2">
    <source>
        <dbReference type="ARBA" id="ARBA00012438"/>
    </source>
</evidence>
<dbReference type="Pfam" id="PF02518">
    <property type="entry name" value="HATPase_c"/>
    <property type="match status" value="1"/>
</dbReference>
<dbReference type="InterPro" id="IPR005467">
    <property type="entry name" value="His_kinase_dom"/>
</dbReference>
<evidence type="ECO:0000256" key="6">
    <source>
        <dbReference type="ARBA" id="ARBA00023012"/>
    </source>
</evidence>
<keyword evidence="7" id="KW-0812">Transmembrane</keyword>
<keyword evidence="7" id="KW-0472">Membrane</keyword>
<keyword evidence="6" id="KW-0902">Two-component regulatory system</keyword>
<gene>
    <name evidence="9" type="ORF">C3K47_09940</name>
</gene>
<dbReference type="GO" id="GO:0005886">
    <property type="term" value="C:plasma membrane"/>
    <property type="evidence" value="ECO:0007669"/>
    <property type="project" value="TreeGrafter"/>
</dbReference>
<dbReference type="EC" id="2.7.13.3" evidence="2"/>
<dbReference type="PROSITE" id="PS50109">
    <property type="entry name" value="HIS_KIN"/>
    <property type="match status" value="1"/>
</dbReference>
<dbReference type="FunFam" id="3.30.565.10:FF:000006">
    <property type="entry name" value="Sensor histidine kinase WalK"/>
    <property type="match status" value="1"/>
</dbReference>
<evidence type="ECO:0000256" key="5">
    <source>
        <dbReference type="ARBA" id="ARBA00022777"/>
    </source>
</evidence>
<dbReference type="Gene3D" id="3.30.565.10">
    <property type="entry name" value="Histidine kinase-like ATPase, C-terminal domain"/>
    <property type="match status" value="1"/>
</dbReference>
<keyword evidence="4" id="KW-0808">Transferase</keyword>
<dbReference type="GO" id="GO:0000155">
    <property type="term" value="F:phosphorelay sensor kinase activity"/>
    <property type="evidence" value="ECO:0007669"/>
    <property type="project" value="InterPro"/>
</dbReference>
<keyword evidence="5 9" id="KW-0418">Kinase</keyword>
<dbReference type="SUPFAM" id="SSF55874">
    <property type="entry name" value="ATPase domain of HSP90 chaperone/DNA topoisomerase II/histidine kinase"/>
    <property type="match status" value="1"/>
</dbReference>
<organism evidence="9 10">
    <name type="scientific">Solitalea longa</name>
    <dbReference type="NCBI Taxonomy" id="2079460"/>
    <lineage>
        <taxon>Bacteria</taxon>
        <taxon>Pseudomonadati</taxon>
        <taxon>Bacteroidota</taxon>
        <taxon>Sphingobacteriia</taxon>
        <taxon>Sphingobacteriales</taxon>
        <taxon>Sphingobacteriaceae</taxon>
        <taxon>Solitalea</taxon>
    </lineage>
</organism>
<dbReference type="AlphaFoldDB" id="A0A2S5A254"/>
<dbReference type="PANTHER" id="PTHR45453">
    <property type="entry name" value="PHOSPHATE REGULON SENSOR PROTEIN PHOR"/>
    <property type="match status" value="1"/>
</dbReference>
<dbReference type="SUPFAM" id="SSF47384">
    <property type="entry name" value="Homodimeric domain of signal transducing histidine kinase"/>
    <property type="match status" value="1"/>
</dbReference>
<evidence type="ECO:0000313" key="9">
    <source>
        <dbReference type="EMBL" id="POY36678.1"/>
    </source>
</evidence>
<reference evidence="9 10" key="1">
    <citation type="submission" date="2018-01" db="EMBL/GenBank/DDBJ databases">
        <authorList>
            <person name="Gaut B.S."/>
            <person name="Morton B.R."/>
            <person name="Clegg M.T."/>
            <person name="Duvall M.R."/>
        </authorList>
    </citation>
    <scope>NUCLEOTIDE SEQUENCE [LARGE SCALE GENOMIC DNA]</scope>
    <source>
        <strain evidence="9 10">HR-AV</strain>
    </source>
</reference>
<dbReference type="GO" id="GO:0016036">
    <property type="term" value="P:cellular response to phosphate starvation"/>
    <property type="evidence" value="ECO:0007669"/>
    <property type="project" value="TreeGrafter"/>
</dbReference>
<dbReference type="SMART" id="SM00387">
    <property type="entry name" value="HATPase_c"/>
    <property type="match status" value="1"/>
</dbReference>
<feature type="domain" description="Histidine kinase" evidence="8">
    <location>
        <begin position="78"/>
        <end position="288"/>
    </location>
</feature>
<proteinExistence type="predicted"/>
<accession>A0A2S5A254</accession>
<dbReference type="GO" id="GO:0004721">
    <property type="term" value="F:phosphoprotein phosphatase activity"/>
    <property type="evidence" value="ECO:0007669"/>
    <property type="project" value="TreeGrafter"/>
</dbReference>
<sequence length="288" mass="33230">MKHKVRPLTLFYVLIAYVLFQLMWWGQLLINAQPHKTSMVVGEFSVFVVILLWGAFSIKRSIQEEIALSRRQKNFLLSVTHELKSPLASIKLYLQTILKRDLDKEKQQAFIRNSLMDIERLDDLVENMLMATKIENNSYSYPKEQFNLSNAVQEVVQRHQNILQKRVVKSDITPDILMIGDEFTIDLVVSNLLENAVKYSAEGTEVNIVLYKKNNRIILMVNDQGIGISDEEKSKIFDKFYRIGQEDTRKTKGTGLGLFIVKQVLDNHGATIHVKNNKPRGTVFEVVF</sequence>
<dbReference type="Gene3D" id="1.10.287.130">
    <property type="match status" value="1"/>
</dbReference>
<dbReference type="Pfam" id="PF00512">
    <property type="entry name" value="HisKA"/>
    <property type="match status" value="1"/>
</dbReference>